<dbReference type="PROSITE" id="PS51071">
    <property type="entry name" value="HTH_RPIR"/>
    <property type="match status" value="1"/>
</dbReference>
<evidence type="ECO:0000313" key="3">
    <source>
        <dbReference type="EMBL" id="PZQ19030.1"/>
    </source>
</evidence>
<dbReference type="Gene3D" id="1.10.10.10">
    <property type="entry name" value="Winged helix-like DNA-binding domain superfamily/Winged helix DNA-binding domain"/>
    <property type="match status" value="1"/>
</dbReference>
<feature type="region of interest" description="Disordered" evidence="1">
    <location>
        <begin position="292"/>
        <end position="323"/>
    </location>
</feature>
<proteinExistence type="predicted"/>
<feature type="compositionally biased region" description="Low complexity" evidence="1">
    <location>
        <begin position="298"/>
        <end position="308"/>
    </location>
</feature>
<reference evidence="3 4" key="1">
    <citation type="submission" date="2017-08" db="EMBL/GenBank/DDBJ databases">
        <title>Infants hospitalized years apart are colonized by the same room-sourced microbial strains.</title>
        <authorList>
            <person name="Brooks B."/>
            <person name="Olm M.R."/>
            <person name="Firek B.A."/>
            <person name="Baker R."/>
            <person name="Thomas B.C."/>
            <person name="Morowitz M.J."/>
            <person name="Banfield J.F."/>
        </authorList>
    </citation>
    <scope>NUCLEOTIDE SEQUENCE [LARGE SCALE GENOMIC DNA]</scope>
    <source>
        <strain evidence="3">S2_005_003_R2_43</strain>
    </source>
</reference>
<dbReference type="GO" id="GO:1901135">
    <property type="term" value="P:carbohydrate derivative metabolic process"/>
    <property type="evidence" value="ECO:0007669"/>
    <property type="project" value="InterPro"/>
</dbReference>
<dbReference type="PANTHER" id="PTHR30514:SF18">
    <property type="entry name" value="RPIR-FAMILY TRANSCRIPTIONAL REGULATOR"/>
    <property type="match status" value="1"/>
</dbReference>
<dbReference type="InterPro" id="IPR009057">
    <property type="entry name" value="Homeodomain-like_sf"/>
</dbReference>
<protein>
    <submittedName>
        <fullName evidence="3">SIS domain-containing protein</fullName>
    </submittedName>
</protein>
<dbReference type="GO" id="GO:0003677">
    <property type="term" value="F:DNA binding"/>
    <property type="evidence" value="ECO:0007669"/>
    <property type="project" value="InterPro"/>
</dbReference>
<dbReference type="SUPFAM" id="SSF46689">
    <property type="entry name" value="Homeodomain-like"/>
    <property type="match status" value="1"/>
</dbReference>
<dbReference type="SUPFAM" id="SSF53697">
    <property type="entry name" value="SIS domain"/>
    <property type="match status" value="1"/>
</dbReference>
<dbReference type="Gene3D" id="3.40.50.10490">
    <property type="entry name" value="Glucose-6-phosphate isomerase like protein, domain 1"/>
    <property type="match status" value="1"/>
</dbReference>
<dbReference type="PANTHER" id="PTHR30514">
    <property type="entry name" value="GLUCOKINASE"/>
    <property type="match status" value="1"/>
</dbReference>
<name>A0A2W5MZ58_ANCNO</name>
<dbReference type="Pfam" id="PF01380">
    <property type="entry name" value="SIS"/>
    <property type="match status" value="1"/>
</dbReference>
<dbReference type="EMBL" id="QFPN01000001">
    <property type="protein sequence ID" value="PZQ19030.1"/>
    <property type="molecule type" value="Genomic_DNA"/>
</dbReference>
<dbReference type="InterPro" id="IPR000281">
    <property type="entry name" value="HTH_RpiR"/>
</dbReference>
<evidence type="ECO:0000259" key="2">
    <source>
        <dbReference type="PROSITE" id="PS51071"/>
    </source>
</evidence>
<gene>
    <name evidence="3" type="ORF">DI565_01130</name>
</gene>
<feature type="domain" description="HTH rpiR-type" evidence="2">
    <location>
        <begin position="11"/>
        <end position="87"/>
    </location>
</feature>
<evidence type="ECO:0000313" key="4">
    <source>
        <dbReference type="Proteomes" id="UP000249577"/>
    </source>
</evidence>
<dbReference type="GO" id="GO:0003700">
    <property type="term" value="F:DNA-binding transcription factor activity"/>
    <property type="evidence" value="ECO:0007669"/>
    <property type="project" value="InterPro"/>
</dbReference>
<evidence type="ECO:0000256" key="1">
    <source>
        <dbReference type="SAM" id="MobiDB-lite"/>
    </source>
</evidence>
<dbReference type="InterPro" id="IPR046348">
    <property type="entry name" value="SIS_dom_sf"/>
</dbReference>
<dbReference type="InterPro" id="IPR047640">
    <property type="entry name" value="RpiR-like"/>
</dbReference>
<dbReference type="InterPro" id="IPR001347">
    <property type="entry name" value="SIS_dom"/>
</dbReference>
<accession>A0A2W5MZ58</accession>
<dbReference type="Proteomes" id="UP000249577">
    <property type="component" value="Unassembled WGS sequence"/>
</dbReference>
<dbReference type="GO" id="GO:0097367">
    <property type="term" value="F:carbohydrate derivative binding"/>
    <property type="evidence" value="ECO:0007669"/>
    <property type="project" value="InterPro"/>
</dbReference>
<organism evidence="3 4">
    <name type="scientific">Ancylobacter novellus</name>
    <name type="common">Thiobacillus novellus</name>
    <dbReference type="NCBI Taxonomy" id="921"/>
    <lineage>
        <taxon>Bacteria</taxon>
        <taxon>Pseudomonadati</taxon>
        <taxon>Pseudomonadota</taxon>
        <taxon>Alphaproteobacteria</taxon>
        <taxon>Hyphomicrobiales</taxon>
        <taxon>Xanthobacteraceae</taxon>
        <taxon>Ancylobacter</taxon>
    </lineage>
</organism>
<dbReference type="AlphaFoldDB" id="A0A2W5MZ58"/>
<dbReference type="InterPro" id="IPR036388">
    <property type="entry name" value="WH-like_DNA-bd_sf"/>
</dbReference>
<sequence length="323" mass="34550">MGPNAEGATPATVAQALATIASELTPQERRAADHLVAHYPVAGLAPMARFARAAGASSQTVLRLLAKLGMTNWRALQDRLRAELAVERGSPLGRWTAHRAAVPPAPGGDRLQAFGSQLALNVQNAFRDLDRAAFESAAQRIADPRRRVLVVGGRFSQSLARLAVRHLEIVRGGVEEIGSLSSTWPDRLIDVGRRTVVLAYDVRRYQPDVVRLCRFAAERGASVTLFTDAADAPAAAYAETVLTGATESVGAWDSFASLLALTEALLARVTEMSSQETAERLARLEQIRSKVLDEDRAGVSPAGAAGSPDRSRSRRSPPPPRPA</sequence>
<comment type="caution">
    <text evidence="3">The sequence shown here is derived from an EMBL/GenBank/DDBJ whole genome shotgun (WGS) entry which is preliminary data.</text>
</comment>